<organism evidence="2 3">
    <name type="scientific">Fragilariopsis cylindrus CCMP1102</name>
    <dbReference type="NCBI Taxonomy" id="635003"/>
    <lineage>
        <taxon>Eukaryota</taxon>
        <taxon>Sar</taxon>
        <taxon>Stramenopiles</taxon>
        <taxon>Ochrophyta</taxon>
        <taxon>Bacillariophyta</taxon>
        <taxon>Bacillariophyceae</taxon>
        <taxon>Bacillariophycidae</taxon>
        <taxon>Bacillariales</taxon>
        <taxon>Bacillariaceae</taxon>
        <taxon>Fragilariopsis</taxon>
    </lineage>
</organism>
<protein>
    <submittedName>
        <fullName evidence="2">Uncharacterized protein</fullName>
    </submittedName>
</protein>
<feature type="region of interest" description="Disordered" evidence="1">
    <location>
        <begin position="60"/>
        <end position="88"/>
    </location>
</feature>
<feature type="compositionally biased region" description="Acidic residues" evidence="1">
    <location>
        <begin position="442"/>
        <end position="459"/>
    </location>
</feature>
<feature type="compositionally biased region" description="Low complexity" evidence="1">
    <location>
        <begin position="14"/>
        <end position="28"/>
    </location>
</feature>
<feature type="compositionally biased region" description="Polar residues" evidence="1">
    <location>
        <begin position="552"/>
        <end position="564"/>
    </location>
</feature>
<feature type="compositionally biased region" description="Low complexity" evidence="1">
    <location>
        <begin position="148"/>
        <end position="162"/>
    </location>
</feature>
<feature type="region of interest" description="Disordered" evidence="1">
    <location>
        <begin position="12"/>
        <end position="48"/>
    </location>
</feature>
<feature type="compositionally biased region" description="Basic and acidic residues" evidence="1">
    <location>
        <begin position="518"/>
        <end position="535"/>
    </location>
</feature>
<feature type="compositionally biased region" description="Basic and acidic residues" evidence="1">
    <location>
        <begin position="463"/>
        <end position="479"/>
    </location>
</feature>
<evidence type="ECO:0000313" key="2">
    <source>
        <dbReference type="EMBL" id="OEU23266.1"/>
    </source>
</evidence>
<keyword evidence="3" id="KW-1185">Reference proteome</keyword>
<evidence type="ECO:0000313" key="3">
    <source>
        <dbReference type="Proteomes" id="UP000095751"/>
    </source>
</evidence>
<feature type="region of interest" description="Disordered" evidence="1">
    <location>
        <begin position="146"/>
        <end position="196"/>
    </location>
</feature>
<feature type="compositionally biased region" description="Low complexity" evidence="1">
    <location>
        <begin position="536"/>
        <end position="547"/>
    </location>
</feature>
<name>A0A1E7FYP9_9STRA</name>
<dbReference type="KEGG" id="fcy:FRACYDRAFT_233438"/>
<feature type="compositionally biased region" description="Polar residues" evidence="1">
    <location>
        <begin position="60"/>
        <end position="71"/>
    </location>
</feature>
<dbReference type="AlphaFoldDB" id="A0A1E7FYP9"/>
<dbReference type="InParanoid" id="A0A1E7FYP9"/>
<feature type="compositionally biased region" description="Low complexity" evidence="1">
    <location>
        <begin position="386"/>
        <end position="396"/>
    </location>
</feature>
<dbReference type="EMBL" id="KV784353">
    <property type="protein sequence ID" value="OEU23266.1"/>
    <property type="molecule type" value="Genomic_DNA"/>
</dbReference>
<dbReference type="Proteomes" id="UP000095751">
    <property type="component" value="Unassembled WGS sequence"/>
</dbReference>
<proteinExistence type="predicted"/>
<sequence length="709" mass="78710">MVNFLSGFRAVGVSHSSSSSNSTSTQKQKQSRDNITITSSSDHQDQDDLSIVSIYRSPDRLQQQQSSMKITTTKDKYNNKGGRSSARSVMSEVTLPNGFLPAKNERVYVPSIQGKLIKSRCKHFRVLLRSGGGVIYVDKKTTEDNSLDDTYASNSASNSTAVDDSKKDLSAAATKKKPTPPTTIITTKTTNNNNNNNRILTKEAWSSRTTRHIIELLTEGTTWIENNVCRFAELCNACEEINVRLCLGSLINYHDIIDRASTYRFFQLRDINKYQFKIIGTIKSWQWMNLLQRGILLLCKTNVLMLTIAPPNDGTGHLPMSATSSKIVTKVNTSAQQPQQQRLLKCDDLYTEFCVYSEKSKINVLYTILDLFSISNNDNESEGKSKSSTRLSRSTSIGDGNNTTRPQLEEFKIIYKTRIGDLHEQDVNMLWRMTSSSYTLSTEDEEDFLRKEDEEEVNSNEEAMAHHPQDSISHSHDMNDNDNDNANESRNIRRMSIGDDSETEASTSSEGTFADETIVEKENKNNDDNDTESRSSRSNSNGSSNISHESHTGSTTSPHATMTLSPPPVNRKSKFQYRTITTTSFMVLKHLFEPMNSLSKGDSSSSGGAAKFNLSLLPACILVSNPTPDTLGRFLNASAAVANGNISDGSINEVGWDILPPSPTTTNGQSTVFFVSNTSQYVQGIVDYMADYSNTSVVGESDFTLKQHV</sequence>
<gene>
    <name evidence="2" type="ORF">FRACYDRAFT_233438</name>
</gene>
<reference evidence="2 3" key="1">
    <citation type="submission" date="2016-09" db="EMBL/GenBank/DDBJ databases">
        <title>Extensive genetic diversity and differential bi-allelic expression allows diatom success in the polar Southern Ocean.</title>
        <authorList>
            <consortium name="DOE Joint Genome Institute"/>
            <person name="Mock T."/>
            <person name="Otillar R.P."/>
            <person name="Strauss J."/>
            <person name="Dupont C."/>
            <person name="Frickenhaus S."/>
            <person name="Maumus F."/>
            <person name="Mcmullan M."/>
            <person name="Sanges R."/>
            <person name="Schmutz J."/>
            <person name="Toseland A."/>
            <person name="Valas R."/>
            <person name="Veluchamy A."/>
            <person name="Ward B.J."/>
            <person name="Allen A."/>
            <person name="Barry K."/>
            <person name="Falciatore A."/>
            <person name="Ferrante M."/>
            <person name="Fortunato A.E."/>
            <person name="Gloeckner G."/>
            <person name="Gruber A."/>
            <person name="Hipkin R."/>
            <person name="Janech M."/>
            <person name="Kroth P."/>
            <person name="Leese F."/>
            <person name="Lindquist E."/>
            <person name="Lyon B.R."/>
            <person name="Martin J."/>
            <person name="Mayer C."/>
            <person name="Parker M."/>
            <person name="Quesneville H."/>
            <person name="Raymond J."/>
            <person name="Uhlig C."/>
            <person name="Valentin K.U."/>
            <person name="Worden A.Z."/>
            <person name="Armbrust E.V."/>
            <person name="Bowler C."/>
            <person name="Green B."/>
            <person name="Moulton V."/>
            <person name="Van Oosterhout C."/>
            <person name="Grigoriev I."/>
        </authorList>
    </citation>
    <scope>NUCLEOTIDE SEQUENCE [LARGE SCALE GENOMIC DNA]</scope>
    <source>
        <strain evidence="2 3">CCMP1102</strain>
    </source>
</reference>
<feature type="compositionally biased region" description="Low complexity" evidence="1">
    <location>
        <begin position="182"/>
        <end position="196"/>
    </location>
</feature>
<feature type="region of interest" description="Disordered" evidence="1">
    <location>
        <begin position="441"/>
        <end position="573"/>
    </location>
</feature>
<dbReference type="OrthoDB" id="48170at2759"/>
<accession>A0A1E7FYP9</accession>
<evidence type="ECO:0000256" key="1">
    <source>
        <dbReference type="SAM" id="MobiDB-lite"/>
    </source>
</evidence>
<feature type="region of interest" description="Disordered" evidence="1">
    <location>
        <begin position="378"/>
        <end position="404"/>
    </location>
</feature>